<dbReference type="GO" id="GO:0060070">
    <property type="term" value="P:canonical Wnt signaling pathway"/>
    <property type="evidence" value="ECO:0007669"/>
    <property type="project" value="TreeGrafter"/>
</dbReference>
<dbReference type="GO" id="GO:0017147">
    <property type="term" value="F:Wnt-protein binding"/>
    <property type="evidence" value="ECO:0007669"/>
    <property type="project" value="TreeGrafter"/>
</dbReference>
<dbReference type="GO" id="GO:0035567">
    <property type="term" value="P:non-canonical Wnt signaling pathway"/>
    <property type="evidence" value="ECO:0007669"/>
    <property type="project" value="TreeGrafter"/>
</dbReference>
<reference evidence="6" key="1">
    <citation type="submission" date="2021-02" db="EMBL/GenBank/DDBJ databases">
        <authorList>
            <person name="Steward A R."/>
        </authorList>
    </citation>
    <scope>NUCLEOTIDE SEQUENCE</scope>
</reference>
<protein>
    <recommendedName>
        <fullName evidence="5">FZ domain-containing protein</fullName>
    </recommendedName>
</protein>
<dbReference type="GO" id="GO:0042813">
    <property type="term" value="F:Wnt receptor activity"/>
    <property type="evidence" value="ECO:0007669"/>
    <property type="project" value="TreeGrafter"/>
</dbReference>
<keyword evidence="2" id="KW-1015">Disulfide bond</keyword>
<feature type="chain" id="PRO_5032860762" description="FZ domain-containing protein" evidence="4">
    <location>
        <begin position="18"/>
        <end position="112"/>
    </location>
</feature>
<dbReference type="InterPro" id="IPR020067">
    <property type="entry name" value="Frizzled_dom"/>
</dbReference>
<dbReference type="Proteomes" id="UP000663880">
    <property type="component" value="Unassembled WGS sequence"/>
</dbReference>
<feature type="domain" description="FZ" evidence="5">
    <location>
        <begin position="22"/>
        <end position="82"/>
    </location>
</feature>
<dbReference type="Pfam" id="PF01392">
    <property type="entry name" value="Fz"/>
    <property type="match status" value="1"/>
</dbReference>
<comment type="caution">
    <text evidence="6">The sequence shown here is derived from an EMBL/GenBank/DDBJ whole genome shotgun (WGS) entry which is preliminary data.</text>
</comment>
<dbReference type="PANTHER" id="PTHR11309">
    <property type="entry name" value="FRIZZLED"/>
    <property type="match status" value="1"/>
</dbReference>
<evidence type="ECO:0000256" key="3">
    <source>
        <dbReference type="PROSITE-ProRule" id="PRU00090"/>
    </source>
</evidence>
<dbReference type="InterPro" id="IPR015526">
    <property type="entry name" value="Frizzled/SFRP"/>
</dbReference>
<dbReference type="AlphaFoldDB" id="A0A821WKY8"/>
<keyword evidence="7" id="KW-1185">Reference proteome</keyword>
<dbReference type="EMBL" id="CAJOBZ010000062">
    <property type="protein sequence ID" value="CAF4928512.1"/>
    <property type="molecule type" value="Genomic_DNA"/>
</dbReference>
<dbReference type="SUPFAM" id="SSF63501">
    <property type="entry name" value="Frizzled cysteine-rich domain"/>
    <property type="match status" value="1"/>
</dbReference>
<dbReference type="PANTHER" id="PTHR11309:SF47">
    <property type="entry name" value="FRIZZLED"/>
    <property type="match status" value="1"/>
</dbReference>
<evidence type="ECO:0000313" key="7">
    <source>
        <dbReference type="Proteomes" id="UP000663880"/>
    </source>
</evidence>
<feature type="signal peptide" evidence="4">
    <location>
        <begin position="1"/>
        <end position="17"/>
    </location>
</feature>
<keyword evidence="4" id="KW-0732">Signal</keyword>
<keyword evidence="1" id="KW-0217">Developmental protein</keyword>
<gene>
    <name evidence="6" type="ORF">PMACD_LOCUS13647</name>
</gene>
<evidence type="ECO:0000256" key="4">
    <source>
        <dbReference type="SAM" id="SignalP"/>
    </source>
</evidence>
<comment type="caution">
    <text evidence="3">Lacks conserved residue(s) required for the propagation of feature annotation.</text>
</comment>
<evidence type="ECO:0000259" key="5">
    <source>
        <dbReference type="PROSITE" id="PS50038"/>
    </source>
</evidence>
<dbReference type="Gene3D" id="1.10.2000.10">
    <property type="entry name" value="Frizzled cysteine-rich domain"/>
    <property type="match status" value="1"/>
</dbReference>
<evidence type="ECO:0000313" key="6">
    <source>
        <dbReference type="EMBL" id="CAF4928512.1"/>
    </source>
</evidence>
<name>A0A821WKY8_9NEOP</name>
<dbReference type="InterPro" id="IPR036790">
    <property type="entry name" value="Frizzled_dom_sf"/>
</dbReference>
<sequence>MMARIFCVLLLSWLVAADQEDADGGKCERIKLSQCQDLRYNWTAMPNLMGHRDQKEAEEAIKAFVRIKTGLQKCTYELQRTLKAFLNRLVTGSVGLVASVCDLSLRSRFKVQ</sequence>
<dbReference type="OrthoDB" id="5959102at2759"/>
<proteinExistence type="predicted"/>
<dbReference type="PROSITE" id="PS50038">
    <property type="entry name" value="FZ"/>
    <property type="match status" value="1"/>
</dbReference>
<evidence type="ECO:0000256" key="2">
    <source>
        <dbReference type="ARBA" id="ARBA00023157"/>
    </source>
</evidence>
<dbReference type="GO" id="GO:0005886">
    <property type="term" value="C:plasma membrane"/>
    <property type="evidence" value="ECO:0007669"/>
    <property type="project" value="TreeGrafter"/>
</dbReference>
<accession>A0A821WKY8</accession>
<evidence type="ECO:0000256" key="1">
    <source>
        <dbReference type="ARBA" id="ARBA00022473"/>
    </source>
</evidence>
<organism evidence="6 7">
    <name type="scientific">Pieris macdunnoughi</name>
    <dbReference type="NCBI Taxonomy" id="345717"/>
    <lineage>
        <taxon>Eukaryota</taxon>
        <taxon>Metazoa</taxon>
        <taxon>Ecdysozoa</taxon>
        <taxon>Arthropoda</taxon>
        <taxon>Hexapoda</taxon>
        <taxon>Insecta</taxon>
        <taxon>Pterygota</taxon>
        <taxon>Neoptera</taxon>
        <taxon>Endopterygota</taxon>
        <taxon>Lepidoptera</taxon>
        <taxon>Glossata</taxon>
        <taxon>Ditrysia</taxon>
        <taxon>Papilionoidea</taxon>
        <taxon>Pieridae</taxon>
        <taxon>Pierinae</taxon>
        <taxon>Pieris</taxon>
    </lineage>
</organism>